<feature type="transmembrane region" description="Helical" evidence="1">
    <location>
        <begin position="28"/>
        <end position="47"/>
    </location>
</feature>
<gene>
    <name evidence="2" type="ORF">TBK1r_09950</name>
</gene>
<evidence type="ECO:0000256" key="1">
    <source>
        <dbReference type="SAM" id="Phobius"/>
    </source>
</evidence>
<protein>
    <recommendedName>
        <fullName evidence="4">DUF3124 domain-containing protein</fullName>
    </recommendedName>
</protein>
<keyword evidence="1" id="KW-0472">Membrane</keyword>
<proteinExistence type="predicted"/>
<keyword evidence="1" id="KW-0812">Transmembrane</keyword>
<dbReference type="Pfam" id="PF11322">
    <property type="entry name" value="DUF3124"/>
    <property type="match status" value="1"/>
</dbReference>
<accession>A0ABX5XL33</accession>
<organism evidence="2 3">
    <name type="scientific">Stieleria magnilauensis</name>
    <dbReference type="NCBI Taxonomy" id="2527963"/>
    <lineage>
        <taxon>Bacteria</taxon>
        <taxon>Pseudomonadati</taxon>
        <taxon>Planctomycetota</taxon>
        <taxon>Planctomycetia</taxon>
        <taxon>Pirellulales</taxon>
        <taxon>Pirellulaceae</taxon>
        <taxon>Stieleria</taxon>
    </lineage>
</organism>
<dbReference type="Proteomes" id="UP000318081">
    <property type="component" value="Chromosome"/>
</dbReference>
<sequence>MGNHNQGSDVSNRMTEDQAEKISRQIKLLIFLLVVVPIVLIVIFVEFRLRSIAGSIPYQTPSLRDEARMEVDVLPWHPVQGQRLYVPAYSHVYHQKGEPYPLTVTLNIRNTDTANEIAITSARYFDTAGKELRSLLSKPLRLGPLAATEFVIARDDKSGGAGASFIVEWQAGTKVTQPVVETVMVDTTNTQGLSFIAPAVILSEGVHSSDDAE</sequence>
<reference evidence="2 3" key="1">
    <citation type="submission" date="2019-02" db="EMBL/GenBank/DDBJ databases">
        <title>Deep-cultivation of Planctomycetes and their phenomic and genomic characterization uncovers novel biology.</title>
        <authorList>
            <person name="Wiegand S."/>
            <person name="Jogler M."/>
            <person name="Boedeker C."/>
            <person name="Pinto D."/>
            <person name="Vollmers J."/>
            <person name="Rivas-Marin E."/>
            <person name="Kohn T."/>
            <person name="Peeters S.H."/>
            <person name="Heuer A."/>
            <person name="Rast P."/>
            <person name="Oberbeckmann S."/>
            <person name="Bunk B."/>
            <person name="Jeske O."/>
            <person name="Meyerdierks A."/>
            <person name="Storesund J.E."/>
            <person name="Kallscheuer N."/>
            <person name="Luecker S."/>
            <person name="Lage O.M."/>
            <person name="Pohl T."/>
            <person name="Merkel B.J."/>
            <person name="Hornburger P."/>
            <person name="Mueller R.-W."/>
            <person name="Bruemmer F."/>
            <person name="Labrenz M."/>
            <person name="Spormann A.M."/>
            <person name="Op den Camp H."/>
            <person name="Overmann J."/>
            <person name="Amann R."/>
            <person name="Jetten M.S.M."/>
            <person name="Mascher T."/>
            <person name="Medema M.H."/>
            <person name="Devos D.P."/>
            <person name="Kaster A.-K."/>
            <person name="Ovreas L."/>
            <person name="Rohde M."/>
            <person name="Galperin M.Y."/>
            <person name="Jogler C."/>
        </authorList>
    </citation>
    <scope>NUCLEOTIDE SEQUENCE [LARGE SCALE GENOMIC DNA]</scope>
    <source>
        <strain evidence="2 3">TBK1r</strain>
    </source>
</reference>
<name>A0ABX5XL33_9BACT</name>
<evidence type="ECO:0000313" key="2">
    <source>
        <dbReference type="EMBL" id="QDV82070.1"/>
    </source>
</evidence>
<keyword evidence="3" id="KW-1185">Reference proteome</keyword>
<dbReference type="InterPro" id="IPR021471">
    <property type="entry name" value="DUF3124"/>
</dbReference>
<evidence type="ECO:0008006" key="4">
    <source>
        <dbReference type="Google" id="ProtNLM"/>
    </source>
</evidence>
<dbReference type="EMBL" id="CP036432">
    <property type="protein sequence ID" value="QDV82070.1"/>
    <property type="molecule type" value="Genomic_DNA"/>
</dbReference>
<keyword evidence="1" id="KW-1133">Transmembrane helix</keyword>
<evidence type="ECO:0000313" key="3">
    <source>
        <dbReference type="Proteomes" id="UP000318081"/>
    </source>
</evidence>